<feature type="region of interest" description="Disordered" evidence="1">
    <location>
        <begin position="140"/>
        <end position="200"/>
    </location>
</feature>
<evidence type="ECO:0000313" key="4">
    <source>
        <dbReference type="Proteomes" id="UP001321473"/>
    </source>
</evidence>
<dbReference type="InterPro" id="IPR025605">
    <property type="entry name" value="OST-HTH/LOTUS_dom"/>
</dbReference>
<dbReference type="PROSITE" id="PS51644">
    <property type="entry name" value="HTH_OST"/>
    <property type="match status" value="1"/>
</dbReference>
<reference evidence="3 4" key="1">
    <citation type="journal article" date="2023" name="Arcadia Sci">
        <title>De novo assembly of a long-read Amblyomma americanum tick genome.</title>
        <authorList>
            <person name="Chou S."/>
            <person name="Poskanzer K.E."/>
            <person name="Rollins M."/>
            <person name="Thuy-Boun P.S."/>
        </authorList>
    </citation>
    <scope>NUCLEOTIDE SEQUENCE [LARGE SCALE GENOMIC DNA]</scope>
    <source>
        <strain evidence="3">F_SG_1</strain>
        <tissue evidence="3">Salivary glands</tissue>
    </source>
</reference>
<sequence length="413" mass="46847">MKQAMRKVRLLVPSERVLFDMSADRAEVETILGSILASEQNGLSLRRLDQEYCSTVGTSIPFKELGHTSLEAFLGTMPEVVTVERGSGEELIARAAYNAATAHITKLVAEQKPGPIRVRRQQAQRPCHWKVHPYHKSWARGTVPVKKEPRQDPSVPGPSNPYLLPATTSQASSRGSSLQPRRPVAASRPKVPVSSPVPARRPLQDVSANVVKQPGSSWHWNKATTERAPRRWKKYPGAQNYAYDNGFHKPSMNAWMWFLKRAGVVRQKAFMYAKLLMWHGVNPSSMWLFTGQDIFQMGIGDFRDIYLIQEHAHQLHSVHRSTEYNGNVLDGSGYLNPYHEGSQEQDGACNFVHVPLRRNQKWFKNQRMTFKNQHYFGHPARHGHSHFGFSVTPLNLRSVVGGYSIKERLGWRS</sequence>
<feature type="compositionally biased region" description="Polar residues" evidence="1">
    <location>
        <begin position="166"/>
        <end position="179"/>
    </location>
</feature>
<dbReference type="EMBL" id="JARKHS020025369">
    <property type="protein sequence ID" value="KAK8767544.1"/>
    <property type="molecule type" value="Genomic_DNA"/>
</dbReference>
<keyword evidence="4" id="KW-1185">Reference proteome</keyword>
<proteinExistence type="predicted"/>
<evidence type="ECO:0000256" key="1">
    <source>
        <dbReference type="SAM" id="MobiDB-lite"/>
    </source>
</evidence>
<accession>A0AAQ4DYK4</accession>
<dbReference type="InterPro" id="IPR041966">
    <property type="entry name" value="LOTUS-like"/>
</dbReference>
<dbReference type="Gene3D" id="3.30.420.610">
    <property type="entry name" value="LOTUS domain-like"/>
    <property type="match status" value="1"/>
</dbReference>
<dbReference type="CDD" id="cd09972">
    <property type="entry name" value="LOTUS_TDRD_OSKAR"/>
    <property type="match status" value="1"/>
</dbReference>
<feature type="compositionally biased region" description="Low complexity" evidence="1">
    <location>
        <begin position="180"/>
        <end position="200"/>
    </location>
</feature>
<comment type="caution">
    <text evidence="3">The sequence shown here is derived from an EMBL/GenBank/DDBJ whole genome shotgun (WGS) entry which is preliminary data.</text>
</comment>
<feature type="domain" description="HTH OST-type" evidence="2">
    <location>
        <begin position="24"/>
        <end position="97"/>
    </location>
</feature>
<dbReference type="AlphaFoldDB" id="A0AAQ4DYK4"/>
<name>A0AAQ4DYK4_AMBAM</name>
<dbReference type="Proteomes" id="UP001321473">
    <property type="component" value="Unassembled WGS sequence"/>
</dbReference>
<gene>
    <name evidence="3" type="ORF">V5799_005673</name>
</gene>
<dbReference type="Pfam" id="PF12872">
    <property type="entry name" value="OST-HTH"/>
    <property type="match status" value="1"/>
</dbReference>
<organism evidence="3 4">
    <name type="scientific">Amblyomma americanum</name>
    <name type="common">Lone star tick</name>
    <dbReference type="NCBI Taxonomy" id="6943"/>
    <lineage>
        <taxon>Eukaryota</taxon>
        <taxon>Metazoa</taxon>
        <taxon>Ecdysozoa</taxon>
        <taxon>Arthropoda</taxon>
        <taxon>Chelicerata</taxon>
        <taxon>Arachnida</taxon>
        <taxon>Acari</taxon>
        <taxon>Parasitiformes</taxon>
        <taxon>Ixodida</taxon>
        <taxon>Ixodoidea</taxon>
        <taxon>Ixodidae</taxon>
        <taxon>Amblyomminae</taxon>
        <taxon>Amblyomma</taxon>
    </lineage>
</organism>
<protein>
    <recommendedName>
        <fullName evidence="2">HTH OST-type domain-containing protein</fullName>
    </recommendedName>
</protein>
<evidence type="ECO:0000313" key="3">
    <source>
        <dbReference type="EMBL" id="KAK8767544.1"/>
    </source>
</evidence>
<evidence type="ECO:0000259" key="2">
    <source>
        <dbReference type="PROSITE" id="PS51644"/>
    </source>
</evidence>